<dbReference type="PROSITE" id="PS51257">
    <property type="entry name" value="PROKAR_LIPOPROTEIN"/>
    <property type="match status" value="1"/>
</dbReference>
<evidence type="ECO:0000313" key="4">
    <source>
        <dbReference type="Proteomes" id="UP001431783"/>
    </source>
</evidence>
<organism evidence="3 4">
    <name type="scientific">Henosepilachna vigintioctopunctata</name>
    <dbReference type="NCBI Taxonomy" id="420089"/>
    <lineage>
        <taxon>Eukaryota</taxon>
        <taxon>Metazoa</taxon>
        <taxon>Ecdysozoa</taxon>
        <taxon>Arthropoda</taxon>
        <taxon>Hexapoda</taxon>
        <taxon>Insecta</taxon>
        <taxon>Pterygota</taxon>
        <taxon>Neoptera</taxon>
        <taxon>Endopterygota</taxon>
        <taxon>Coleoptera</taxon>
        <taxon>Polyphaga</taxon>
        <taxon>Cucujiformia</taxon>
        <taxon>Coccinelloidea</taxon>
        <taxon>Coccinellidae</taxon>
        <taxon>Epilachninae</taxon>
        <taxon>Epilachnini</taxon>
        <taxon>Henosepilachna</taxon>
    </lineage>
</organism>
<keyword evidence="4" id="KW-1185">Reference proteome</keyword>
<proteinExistence type="predicted"/>
<name>A0AAW1TIA8_9CUCU</name>
<gene>
    <name evidence="3" type="ORF">WA026_006413</name>
</gene>
<dbReference type="Proteomes" id="UP001431783">
    <property type="component" value="Unassembled WGS sequence"/>
</dbReference>
<protein>
    <submittedName>
        <fullName evidence="3">Uncharacterized protein</fullName>
    </submittedName>
</protein>
<accession>A0AAW1TIA8</accession>
<evidence type="ECO:0000256" key="1">
    <source>
        <dbReference type="SAM" id="MobiDB-lite"/>
    </source>
</evidence>
<keyword evidence="2" id="KW-0732">Signal</keyword>
<feature type="signal peptide" evidence="2">
    <location>
        <begin position="1"/>
        <end position="23"/>
    </location>
</feature>
<comment type="caution">
    <text evidence="3">The sequence shown here is derived from an EMBL/GenBank/DDBJ whole genome shotgun (WGS) entry which is preliminary data.</text>
</comment>
<evidence type="ECO:0000256" key="2">
    <source>
        <dbReference type="SAM" id="SignalP"/>
    </source>
</evidence>
<feature type="compositionally biased region" description="Basic and acidic residues" evidence="1">
    <location>
        <begin position="730"/>
        <end position="761"/>
    </location>
</feature>
<feature type="chain" id="PRO_5043788749" evidence="2">
    <location>
        <begin position="24"/>
        <end position="761"/>
    </location>
</feature>
<sequence length="761" mass="86123">MSVRKTMNLILIWSIFGLFSCSAANDKHENKYHVRAHHASRYHIRDHDGTVDDNYLPRPLPIPVPVSPPLANYNSLNLIFNLEKKTLAFANVSENVGFGYVVLDEGVLKLLVDAKTGTTLRYFHANDVTRIQTDHTKGDILNSLAIILKREYENESIPEGSRIDPSCGEALRILSNVYSHVASGHDLRSQSLKHFGKFVDKLEQLYLGPLKGILQGPNPVPLKQNLNRFLSISVGLRALFVRAKGGLKEILEKGVKFEVNPLYNAKNGAEVFVYILRQTGTKFNLAALWRSLLNNIEEVLHIIQLLGGGETTNGVDETFGFLSHIWAAVNLRLSIPELIKYLLQSSTEENWSKGDDGDFSNVLKDLKNITDEQAKKYDNSGLITPFVSFISNFTANSLIQDGVNVSELVEKWRKRDAIGGFKAVTEIILKITSPEKYSHIFFNSFIAFLNSSSDPNALKRLLPGVSVDQFTKGSSLWDSISKSFNIDNILKNDKNPNAVLGRVPGFAEFSKIYQESFGSPFNFAKILNGRTISEYLAKGFAWPFKWASDIFHIFTDPFLPFLPFLRPPPERPWLGPGPVISPGLIPSIVEESVIKTTKIIPTENESESSKVTESNSDILDLYTEKTSTEIKIIKHSTINSEFDESSDKGTETPYTVVKSSTEVDVEVSTELNASTEYEFKQHHHHNKHHQKKYHHGEKHENKNIHHGSKRHHDSKLKDHHEARSHHKSDHHQNRKNEKLEGRHAHHHIQDKEHKRHHNLNE</sequence>
<feature type="region of interest" description="Disordered" evidence="1">
    <location>
        <begin position="679"/>
        <end position="761"/>
    </location>
</feature>
<feature type="compositionally biased region" description="Basic residues" evidence="1">
    <location>
        <begin position="681"/>
        <end position="696"/>
    </location>
</feature>
<reference evidence="3 4" key="1">
    <citation type="submission" date="2023-03" db="EMBL/GenBank/DDBJ databases">
        <title>Genome insight into feeding habits of ladybird beetles.</title>
        <authorList>
            <person name="Li H.-S."/>
            <person name="Huang Y.-H."/>
            <person name="Pang H."/>
        </authorList>
    </citation>
    <scope>NUCLEOTIDE SEQUENCE [LARGE SCALE GENOMIC DNA]</scope>
    <source>
        <strain evidence="3">SYSU_2023b</strain>
        <tissue evidence="3">Whole body</tissue>
    </source>
</reference>
<evidence type="ECO:0000313" key="3">
    <source>
        <dbReference type="EMBL" id="KAK9870327.1"/>
    </source>
</evidence>
<feature type="compositionally biased region" description="Basic residues" evidence="1">
    <location>
        <begin position="704"/>
        <end position="714"/>
    </location>
</feature>
<dbReference type="AlphaFoldDB" id="A0AAW1TIA8"/>
<dbReference type="EMBL" id="JARQZJ010000002">
    <property type="protein sequence ID" value="KAK9870327.1"/>
    <property type="molecule type" value="Genomic_DNA"/>
</dbReference>